<organism evidence="2 3">
    <name type="scientific">Segatella cerevisiae</name>
    <dbReference type="NCBI Taxonomy" id="2053716"/>
    <lineage>
        <taxon>Bacteria</taxon>
        <taxon>Pseudomonadati</taxon>
        <taxon>Bacteroidota</taxon>
        <taxon>Bacteroidia</taxon>
        <taxon>Bacteroidales</taxon>
        <taxon>Prevotellaceae</taxon>
        <taxon>Segatella</taxon>
    </lineage>
</organism>
<evidence type="ECO:0000313" key="3">
    <source>
        <dbReference type="Proteomes" id="UP001204015"/>
    </source>
</evidence>
<comment type="caution">
    <text evidence="2">The sequence shown here is derived from an EMBL/GenBank/DDBJ whole genome shotgun (WGS) entry which is preliminary data.</text>
</comment>
<dbReference type="Proteomes" id="UP001204015">
    <property type="component" value="Unassembled WGS sequence"/>
</dbReference>
<gene>
    <name evidence="2" type="ORF">NG821_12545</name>
</gene>
<protein>
    <submittedName>
        <fullName evidence="2">Helix-turn-helix domain-containing protein</fullName>
    </submittedName>
</protein>
<sequence>MGIEDILESHDPYTIKVTPKQLLQFAKAIVEKNNEKLAAIIRNENADKLITVKDAQNMLGKCRKTLWSWDKSGYLVSVKCGNKNYYHLSDIERILKGKGDNSTY</sequence>
<name>A0ABT1BZY2_9BACT</name>
<dbReference type="Pfam" id="PF12728">
    <property type="entry name" value="HTH_17"/>
    <property type="match status" value="1"/>
</dbReference>
<dbReference type="SUPFAM" id="SSF46955">
    <property type="entry name" value="Putative DNA-binding domain"/>
    <property type="match status" value="1"/>
</dbReference>
<keyword evidence="3" id="KW-1185">Reference proteome</keyword>
<evidence type="ECO:0000259" key="1">
    <source>
        <dbReference type="Pfam" id="PF12728"/>
    </source>
</evidence>
<accession>A0ABT1BZY2</accession>
<dbReference type="RefSeq" id="WP_252761994.1">
    <property type="nucleotide sequence ID" value="NZ_JAMXLY010000109.1"/>
</dbReference>
<evidence type="ECO:0000313" key="2">
    <source>
        <dbReference type="EMBL" id="MCO6026648.1"/>
    </source>
</evidence>
<dbReference type="InterPro" id="IPR009061">
    <property type="entry name" value="DNA-bd_dom_put_sf"/>
</dbReference>
<reference evidence="2 3" key="1">
    <citation type="submission" date="2022-06" db="EMBL/GenBank/DDBJ databases">
        <title>A taxonomic note on the genus Prevotella: Description of four novel genera and emended description of the genera Hallella and Xylanibacter.</title>
        <authorList>
            <person name="Hitch T.C.A."/>
        </authorList>
    </citation>
    <scope>NUCLEOTIDE SEQUENCE [LARGE SCALE GENOMIC DNA]</scope>
    <source>
        <strain evidence="2 3">DSM 100619</strain>
    </source>
</reference>
<feature type="domain" description="Helix-turn-helix" evidence="1">
    <location>
        <begin position="50"/>
        <end position="97"/>
    </location>
</feature>
<dbReference type="InterPro" id="IPR041657">
    <property type="entry name" value="HTH_17"/>
</dbReference>
<dbReference type="EMBL" id="JAMXLY010000109">
    <property type="protein sequence ID" value="MCO6026648.1"/>
    <property type="molecule type" value="Genomic_DNA"/>
</dbReference>
<proteinExistence type="predicted"/>